<gene>
    <name evidence="1" type="ORF">POTOM_013776</name>
</gene>
<protein>
    <submittedName>
        <fullName evidence="1">Uncharacterized protein</fullName>
    </submittedName>
</protein>
<dbReference type="AlphaFoldDB" id="A0A8X8A6F5"/>
<keyword evidence="2" id="KW-1185">Reference proteome</keyword>
<organism evidence="1 2">
    <name type="scientific">Populus tomentosa</name>
    <name type="common">Chinese white poplar</name>
    <dbReference type="NCBI Taxonomy" id="118781"/>
    <lineage>
        <taxon>Eukaryota</taxon>
        <taxon>Viridiplantae</taxon>
        <taxon>Streptophyta</taxon>
        <taxon>Embryophyta</taxon>
        <taxon>Tracheophyta</taxon>
        <taxon>Spermatophyta</taxon>
        <taxon>Magnoliopsida</taxon>
        <taxon>eudicotyledons</taxon>
        <taxon>Gunneridae</taxon>
        <taxon>Pentapetalae</taxon>
        <taxon>rosids</taxon>
        <taxon>fabids</taxon>
        <taxon>Malpighiales</taxon>
        <taxon>Salicaceae</taxon>
        <taxon>Saliceae</taxon>
        <taxon>Populus</taxon>
    </lineage>
</organism>
<sequence>MGKGCSKVYTMQQTDRIRLPNLNLNLHKRMKNACLPEVILDTVDNLPLDIEEEHAISVLNRRQHEHTKHSTWIIPSLCKRDNFFY</sequence>
<evidence type="ECO:0000313" key="1">
    <source>
        <dbReference type="EMBL" id="KAG6780897.1"/>
    </source>
</evidence>
<dbReference type="Proteomes" id="UP000886885">
    <property type="component" value="Chromosome 3D"/>
</dbReference>
<proteinExistence type="predicted"/>
<comment type="caution">
    <text evidence="1">The sequence shown here is derived from an EMBL/GenBank/DDBJ whole genome shotgun (WGS) entry which is preliminary data.</text>
</comment>
<accession>A0A8X8A6F5</accession>
<name>A0A8X8A6F5_POPTO</name>
<reference evidence="1" key="1">
    <citation type="journal article" date="2020" name="bioRxiv">
        <title>Hybrid origin of Populus tomentosa Carr. identified through genome sequencing and phylogenomic analysis.</title>
        <authorList>
            <person name="An X."/>
            <person name="Gao K."/>
            <person name="Chen Z."/>
            <person name="Li J."/>
            <person name="Yang X."/>
            <person name="Yang X."/>
            <person name="Zhou J."/>
            <person name="Guo T."/>
            <person name="Zhao T."/>
            <person name="Huang S."/>
            <person name="Miao D."/>
            <person name="Khan W.U."/>
            <person name="Rao P."/>
            <person name="Ye M."/>
            <person name="Lei B."/>
            <person name="Liao W."/>
            <person name="Wang J."/>
            <person name="Ji L."/>
            <person name="Li Y."/>
            <person name="Guo B."/>
            <person name="Mustafa N.S."/>
            <person name="Li S."/>
            <person name="Yun Q."/>
            <person name="Keller S.R."/>
            <person name="Mao J."/>
            <person name="Zhang R."/>
            <person name="Strauss S.H."/>
        </authorList>
    </citation>
    <scope>NUCLEOTIDE SEQUENCE</scope>
    <source>
        <strain evidence="1">GM15</strain>
        <tissue evidence="1">Leaf</tissue>
    </source>
</reference>
<evidence type="ECO:0000313" key="2">
    <source>
        <dbReference type="Proteomes" id="UP000886885"/>
    </source>
</evidence>
<dbReference type="EMBL" id="JAAWWB010000006">
    <property type="protein sequence ID" value="KAG6780897.1"/>
    <property type="molecule type" value="Genomic_DNA"/>
</dbReference>